<feature type="non-terminal residue" evidence="11">
    <location>
        <position position="296"/>
    </location>
</feature>
<dbReference type="PROSITE" id="PS51050">
    <property type="entry name" value="ZF_CW"/>
    <property type="match status" value="1"/>
</dbReference>
<feature type="domain" description="CW-type" evidence="10">
    <location>
        <begin position="16"/>
        <end position="75"/>
    </location>
</feature>
<evidence type="ECO:0000256" key="5">
    <source>
        <dbReference type="ARBA" id="ARBA00023015"/>
    </source>
</evidence>
<protein>
    <submittedName>
        <fullName evidence="11">Uncharacterized protein</fullName>
    </submittedName>
</protein>
<keyword evidence="2" id="KW-0479">Metal-binding</keyword>
<organism evidence="11 12">
    <name type="scientific">Taxus chinensis</name>
    <name type="common">Chinese yew</name>
    <name type="synonym">Taxus wallichiana var. chinensis</name>
    <dbReference type="NCBI Taxonomy" id="29808"/>
    <lineage>
        <taxon>Eukaryota</taxon>
        <taxon>Viridiplantae</taxon>
        <taxon>Streptophyta</taxon>
        <taxon>Embryophyta</taxon>
        <taxon>Tracheophyta</taxon>
        <taxon>Spermatophyta</taxon>
        <taxon>Pinopsida</taxon>
        <taxon>Pinidae</taxon>
        <taxon>Conifers II</taxon>
        <taxon>Cupressales</taxon>
        <taxon>Taxaceae</taxon>
        <taxon>Taxus</taxon>
    </lineage>
</organism>
<keyword evidence="12" id="KW-1185">Reference proteome</keyword>
<dbReference type="PANTHER" id="PTHR12396:SF0">
    <property type="entry name" value="METHYL-CPG BINDING DOMAIN PROTEIN-LIKE, ISOFORM C"/>
    <property type="match status" value="1"/>
</dbReference>
<dbReference type="InterPro" id="IPR016177">
    <property type="entry name" value="DNA-bd_dom_sf"/>
</dbReference>
<dbReference type="CDD" id="cd01396">
    <property type="entry name" value="MeCP2_MBD"/>
    <property type="match status" value="1"/>
</dbReference>
<evidence type="ECO:0000259" key="10">
    <source>
        <dbReference type="PROSITE" id="PS51050"/>
    </source>
</evidence>
<evidence type="ECO:0000256" key="4">
    <source>
        <dbReference type="ARBA" id="ARBA00022833"/>
    </source>
</evidence>
<evidence type="ECO:0000256" key="7">
    <source>
        <dbReference type="ARBA" id="ARBA00023163"/>
    </source>
</evidence>
<proteinExistence type="predicted"/>
<dbReference type="SMART" id="SM00391">
    <property type="entry name" value="MBD"/>
    <property type="match status" value="1"/>
</dbReference>
<sequence>MTSPKTPRSGSKRKVSPTVGTYAVQCVKCFKWRKNPSKEQYEAIWQSALEDPWVCSRASAWRPRVSYDDLADLSPDMSRLWVIDKPNIPCPPKGWERLLTLRGEGACRFSDVYYISPCGKRLRSMVEVERFLEENTRYGATISDFNFQIPRSLHDSKRSASEAQIQGDTVMASATAMVLISVPFMQQNYGGFASTKVDSARISTAFVNRLRSRVYTYSALKLNSNGLAGFVARKPRFESRPALAAVPPQFELADSKPIGLNGRKYLNQMLKCKGANKTLIKAVVSGQALSLFLRHP</sequence>
<dbReference type="AlphaFoldDB" id="A0AA38GYT6"/>
<dbReference type="PANTHER" id="PTHR12396">
    <property type="entry name" value="METHYL-CPG BINDING PROTEIN, MBD"/>
    <property type="match status" value="1"/>
</dbReference>
<dbReference type="Pfam" id="PF01429">
    <property type="entry name" value="MBD"/>
    <property type="match status" value="1"/>
</dbReference>
<dbReference type="EMBL" id="JAHRHJ020000001">
    <property type="protein sequence ID" value="KAH9330392.1"/>
    <property type="molecule type" value="Genomic_DNA"/>
</dbReference>
<dbReference type="GO" id="GO:0008270">
    <property type="term" value="F:zinc ion binding"/>
    <property type="evidence" value="ECO:0007669"/>
    <property type="project" value="UniProtKB-KW"/>
</dbReference>
<evidence type="ECO:0000256" key="3">
    <source>
        <dbReference type="ARBA" id="ARBA00022771"/>
    </source>
</evidence>
<dbReference type="SUPFAM" id="SSF54171">
    <property type="entry name" value="DNA-binding domain"/>
    <property type="match status" value="1"/>
</dbReference>
<evidence type="ECO:0000259" key="9">
    <source>
        <dbReference type="PROSITE" id="PS50982"/>
    </source>
</evidence>
<evidence type="ECO:0000313" key="12">
    <source>
        <dbReference type="Proteomes" id="UP000824469"/>
    </source>
</evidence>
<keyword evidence="8" id="KW-0539">Nucleus</keyword>
<evidence type="ECO:0000256" key="6">
    <source>
        <dbReference type="ARBA" id="ARBA00023125"/>
    </source>
</evidence>
<evidence type="ECO:0000256" key="2">
    <source>
        <dbReference type="ARBA" id="ARBA00022723"/>
    </source>
</evidence>
<evidence type="ECO:0000256" key="1">
    <source>
        <dbReference type="ARBA" id="ARBA00004123"/>
    </source>
</evidence>
<keyword evidence="5" id="KW-0805">Transcription regulation</keyword>
<keyword evidence="7" id="KW-0804">Transcription</keyword>
<dbReference type="InterPro" id="IPR011124">
    <property type="entry name" value="Znf_CW"/>
</dbReference>
<dbReference type="Gene3D" id="3.30.890.10">
    <property type="entry name" value="Methyl-cpg-binding Protein 2, Chain A"/>
    <property type="match status" value="1"/>
</dbReference>
<evidence type="ECO:0000313" key="11">
    <source>
        <dbReference type="EMBL" id="KAH9330392.1"/>
    </source>
</evidence>
<keyword evidence="4" id="KW-0862">Zinc</keyword>
<evidence type="ECO:0000256" key="8">
    <source>
        <dbReference type="ARBA" id="ARBA00023242"/>
    </source>
</evidence>
<comment type="subcellular location">
    <subcellularLocation>
        <location evidence="1">Nucleus</location>
    </subcellularLocation>
</comment>
<reference evidence="11 12" key="1">
    <citation type="journal article" date="2021" name="Nat. Plants">
        <title>The Taxus genome provides insights into paclitaxel biosynthesis.</title>
        <authorList>
            <person name="Xiong X."/>
            <person name="Gou J."/>
            <person name="Liao Q."/>
            <person name="Li Y."/>
            <person name="Zhou Q."/>
            <person name="Bi G."/>
            <person name="Li C."/>
            <person name="Du R."/>
            <person name="Wang X."/>
            <person name="Sun T."/>
            <person name="Guo L."/>
            <person name="Liang H."/>
            <person name="Lu P."/>
            <person name="Wu Y."/>
            <person name="Zhang Z."/>
            <person name="Ro D.K."/>
            <person name="Shang Y."/>
            <person name="Huang S."/>
            <person name="Yan J."/>
        </authorList>
    </citation>
    <scope>NUCLEOTIDE SEQUENCE [LARGE SCALE GENOMIC DNA]</scope>
    <source>
        <strain evidence="11">Ta-2019</strain>
    </source>
</reference>
<feature type="domain" description="MBD" evidence="9">
    <location>
        <begin position="81"/>
        <end position="152"/>
    </location>
</feature>
<keyword evidence="6" id="KW-0238">DNA-binding</keyword>
<dbReference type="InterPro" id="IPR001739">
    <property type="entry name" value="Methyl_CpG_DNA-bd"/>
</dbReference>
<dbReference type="GO" id="GO:0005634">
    <property type="term" value="C:nucleus"/>
    <property type="evidence" value="ECO:0007669"/>
    <property type="project" value="UniProtKB-SubCell"/>
</dbReference>
<name>A0AA38GYT6_TAXCH</name>
<accession>A0AA38GYT6</accession>
<keyword evidence="3" id="KW-0863">Zinc-finger</keyword>
<dbReference type="GO" id="GO:0003677">
    <property type="term" value="F:DNA binding"/>
    <property type="evidence" value="ECO:0007669"/>
    <property type="project" value="UniProtKB-KW"/>
</dbReference>
<dbReference type="PROSITE" id="PS50982">
    <property type="entry name" value="MBD"/>
    <property type="match status" value="1"/>
</dbReference>
<gene>
    <name evidence="11" type="ORF">KI387_002500</name>
</gene>
<dbReference type="Gene3D" id="3.30.40.100">
    <property type="match status" value="1"/>
</dbReference>
<comment type="caution">
    <text evidence="11">The sequence shown here is derived from an EMBL/GenBank/DDBJ whole genome shotgun (WGS) entry which is preliminary data.</text>
</comment>
<dbReference type="Proteomes" id="UP000824469">
    <property type="component" value="Unassembled WGS sequence"/>
</dbReference>